<protein>
    <submittedName>
        <fullName evidence="1">Uncharacterized protein</fullName>
    </submittedName>
</protein>
<evidence type="ECO:0000313" key="1">
    <source>
        <dbReference type="EMBL" id="OTF94870.1"/>
    </source>
</evidence>
<name>A0A251SBU4_HELAN</name>
<reference evidence="2" key="1">
    <citation type="journal article" date="2017" name="Nature">
        <title>The sunflower genome provides insights into oil metabolism, flowering and Asterid evolution.</title>
        <authorList>
            <person name="Badouin H."/>
            <person name="Gouzy J."/>
            <person name="Grassa C.J."/>
            <person name="Murat F."/>
            <person name="Staton S.E."/>
            <person name="Cottret L."/>
            <person name="Lelandais-Briere C."/>
            <person name="Owens G.L."/>
            <person name="Carrere S."/>
            <person name="Mayjonade B."/>
            <person name="Legrand L."/>
            <person name="Gill N."/>
            <person name="Kane N.C."/>
            <person name="Bowers J.E."/>
            <person name="Hubner S."/>
            <person name="Bellec A."/>
            <person name="Berard A."/>
            <person name="Berges H."/>
            <person name="Blanchet N."/>
            <person name="Boniface M.C."/>
            <person name="Brunel D."/>
            <person name="Catrice O."/>
            <person name="Chaidir N."/>
            <person name="Claudel C."/>
            <person name="Donnadieu C."/>
            <person name="Faraut T."/>
            <person name="Fievet G."/>
            <person name="Helmstetter N."/>
            <person name="King M."/>
            <person name="Knapp S.J."/>
            <person name="Lai Z."/>
            <person name="Le Paslier M.C."/>
            <person name="Lippi Y."/>
            <person name="Lorenzon L."/>
            <person name="Mandel J.R."/>
            <person name="Marage G."/>
            <person name="Marchand G."/>
            <person name="Marquand E."/>
            <person name="Bret-Mestries E."/>
            <person name="Morien E."/>
            <person name="Nambeesan S."/>
            <person name="Nguyen T."/>
            <person name="Pegot-Espagnet P."/>
            <person name="Pouilly N."/>
            <person name="Raftis F."/>
            <person name="Sallet E."/>
            <person name="Schiex T."/>
            <person name="Thomas J."/>
            <person name="Vandecasteele C."/>
            <person name="Vares D."/>
            <person name="Vear F."/>
            <person name="Vautrin S."/>
            <person name="Crespi M."/>
            <person name="Mangin B."/>
            <person name="Burke J.M."/>
            <person name="Salse J."/>
            <person name="Munos S."/>
            <person name="Vincourt P."/>
            <person name="Rieseberg L.H."/>
            <person name="Langlade N.B."/>
        </authorList>
    </citation>
    <scope>NUCLEOTIDE SEQUENCE [LARGE SCALE GENOMIC DNA]</scope>
    <source>
        <strain evidence="2">cv. SF193</strain>
    </source>
</reference>
<sequence length="88" mass="9765">MKPPPEPQIGARIGTRLVNLFISVDSLFFCHIIERFATLVPPEGLLTISPSQLKLVSFVEASQSYSCVTYKKPQTQPMIVTDESSRIA</sequence>
<accession>A0A251SBU4</accession>
<proteinExistence type="predicted"/>
<gene>
    <name evidence="1" type="ORF">HannXRQ_Chr15g0476811</name>
</gene>
<keyword evidence="2" id="KW-1185">Reference proteome</keyword>
<organism evidence="1 2">
    <name type="scientific">Helianthus annuus</name>
    <name type="common">Common sunflower</name>
    <dbReference type="NCBI Taxonomy" id="4232"/>
    <lineage>
        <taxon>Eukaryota</taxon>
        <taxon>Viridiplantae</taxon>
        <taxon>Streptophyta</taxon>
        <taxon>Embryophyta</taxon>
        <taxon>Tracheophyta</taxon>
        <taxon>Spermatophyta</taxon>
        <taxon>Magnoliopsida</taxon>
        <taxon>eudicotyledons</taxon>
        <taxon>Gunneridae</taxon>
        <taxon>Pentapetalae</taxon>
        <taxon>asterids</taxon>
        <taxon>campanulids</taxon>
        <taxon>Asterales</taxon>
        <taxon>Asteraceae</taxon>
        <taxon>Asteroideae</taxon>
        <taxon>Heliantheae alliance</taxon>
        <taxon>Heliantheae</taxon>
        <taxon>Helianthus</taxon>
    </lineage>
</organism>
<dbReference type="InParanoid" id="A0A251SBU4"/>
<dbReference type="EMBL" id="CM007904">
    <property type="protein sequence ID" value="OTF94870.1"/>
    <property type="molecule type" value="Genomic_DNA"/>
</dbReference>
<dbReference type="Proteomes" id="UP000215914">
    <property type="component" value="Chromosome 15"/>
</dbReference>
<dbReference type="AlphaFoldDB" id="A0A251SBU4"/>
<evidence type="ECO:0000313" key="2">
    <source>
        <dbReference type="Proteomes" id="UP000215914"/>
    </source>
</evidence>